<gene>
    <name evidence="2" type="ORF">FWK35_00025993</name>
</gene>
<organism evidence="2 3">
    <name type="scientific">Aphis craccivora</name>
    <name type="common">Cowpea aphid</name>
    <dbReference type="NCBI Taxonomy" id="307492"/>
    <lineage>
        <taxon>Eukaryota</taxon>
        <taxon>Metazoa</taxon>
        <taxon>Ecdysozoa</taxon>
        <taxon>Arthropoda</taxon>
        <taxon>Hexapoda</taxon>
        <taxon>Insecta</taxon>
        <taxon>Pterygota</taxon>
        <taxon>Neoptera</taxon>
        <taxon>Paraneoptera</taxon>
        <taxon>Hemiptera</taxon>
        <taxon>Sternorrhyncha</taxon>
        <taxon>Aphidomorpha</taxon>
        <taxon>Aphidoidea</taxon>
        <taxon>Aphididae</taxon>
        <taxon>Aphidini</taxon>
        <taxon>Aphis</taxon>
        <taxon>Aphis</taxon>
    </lineage>
</organism>
<dbReference type="OrthoDB" id="10262320at2759"/>
<comment type="caution">
    <text evidence="2">The sequence shown here is derived from an EMBL/GenBank/DDBJ whole genome shotgun (WGS) entry which is preliminary data.</text>
</comment>
<feature type="compositionally biased region" description="Basic and acidic residues" evidence="1">
    <location>
        <begin position="52"/>
        <end position="63"/>
    </location>
</feature>
<feature type="non-terminal residue" evidence="2">
    <location>
        <position position="1"/>
    </location>
</feature>
<proteinExistence type="predicted"/>
<dbReference type="EMBL" id="VUJU01010531">
    <property type="protein sequence ID" value="KAF0713924.1"/>
    <property type="molecule type" value="Genomic_DNA"/>
</dbReference>
<dbReference type="AlphaFoldDB" id="A0A6G0VXY0"/>
<protein>
    <submittedName>
        <fullName evidence="2">MADF domain-containing protein</fullName>
    </submittedName>
</protein>
<sequence>LLVTAHIQNENNHCIDNYRKSIKKTTSGQAFKRVKKYKYDDQLQFLKPHLQERDTLRNLKDPNNDDLENSNNDSEDNDENVSTVQNIGIDISGTTDGEDQLPKIPEPQSTARKFIKKRTTKTSKSASSTLMKYIMQKRENDIANTTKTHSVDAFLAGLPPTLKSLTPYYLNIVKSKIFSIVQEYEIQMIVDGEKKKTSFMTPYPTHFLSSQHFNHNAYPSTQMQKEIPSSSVSNYSSSPPSPQ</sequence>
<feature type="compositionally biased region" description="Acidic residues" evidence="1">
    <location>
        <begin position="64"/>
        <end position="79"/>
    </location>
</feature>
<accession>A0A6G0VXY0</accession>
<feature type="region of interest" description="Disordered" evidence="1">
    <location>
        <begin position="52"/>
        <end position="123"/>
    </location>
</feature>
<name>A0A6G0VXY0_APHCR</name>
<evidence type="ECO:0000256" key="1">
    <source>
        <dbReference type="SAM" id="MobiDB-lite"/>
    </source>
</evidence>
<evidence type="ECO:0000313" key="2">
    <source>
        <dbReference type="EMBL" id="KAF0713924.1"/>
    </source>
</evidence>
<evidence type="ECO:0000313" key="3">
    <source>
        <dbReference type="Proteomes" id="UP000478052"/>
    </source>
</evidence>
<keyword evidence="3" id="KW-1185">Reference proteome</keyword>
<reference evidence="2 3" key="1">
    <citation type="submission" date="2019-08" db="EMBL/GenBank/DDBJ databases">
        <title>Whole genome of Aphis craccivora.</title>
        <authorList>
            <person name="Voronova N.V."/>
            <person name="Shulinski R.S."/>
            <person name="Bandarenka Y.V."/>
            <person name="Zhorov D.G."/>
            <person name="Warner D."/>
        </authorList>
    </citation>
    <scope>NUCLEOTIDE SEQUENCE [LARGE SCALE GENOMIC DNA]</scope>
    <source>
        <strain evidence="2">180601</strain>
        <tissue evidence="2">Whole Body</tissue>
    </source>
</reference>
<feature type="region of interest" description="Disordered" evidence="1">
    <location>
        <begin position="221"/>
        <end position="243"/>
    </location>
</feature>
<dbReference type="Proteomes" id="UP000478052">
    <property type="component" value="Unassembled WGS sequence"/>
</dbReference>
<feature type="non-terminal residue" evidence="2">
    <location>
        <position position="243"/>
    </location>
</feature>
<feature type="compositionally biased region" description="Low complexity" evidence="1">
    <location>
        <begin position="228"/>
        <end position="243"/>
    </location>
</feature>